<dbReference type="Proteomes" id="UP000828251">
    <property type="component" value="Unassembled WGS sequence"/>
</dbReference>
<reference evidence="1 2" key="1">
    <citation type="journal article" date="2021" name="Plant Biotechnol. J.">
        <title>Multi-omics assisted identification of the key and species-specific regulatory components of drought-tolerant mechanisms in Gossypium stocksii.</title>
        <authorList>
            <person name="Yu D."/>
            <person name="Ke L."/>
            <person name="Zhang D."/>
            <person name="Wu Y."/>
            <person name="Sun Y."/>
            <person name="Mei J."/>
            <person name="Sun J."/>
            <person name="Sun Y."/>
        </authorList>
    </citation>
    <scope>NUCLEOTIDE SEQUENCE [LARGE SCALE GENOMIC DNA]</scope>
    <source>
        <strain evidence="2">cv. E1</strain>
        <tissue evidence="1">Leaf</tissue>
    </source>
</reference>
<sequence>YVRLLQSTATSTRNSKGTKSKWVSKEDVVLISCMVDLHNVGFFNADTRFKQLTFIYAKDQVTRKDAQIATDIFEELRAKDVANEEGSNENRCEFDASLDEMNVSATQPQLSNPNKVDDIFSKKKKKSSEASEPNSSTSLIDVMLLGDNIRTVGFELSRSIASKMFIKEKSSTIIQEKVQTLHVVLGEIKGLIDNE</sequence>
<dbReference type="AlphaFoldDB" id="A0A9D3US67"/>
<name>A0A9D3US67_9ROSI</name>
<dbReference type="EMBL" id="JAIQCV010000010">
    <property type="protein sequence ID" value="KAH1056463.1"/>
    <property type="molecule type" value="Genomic_DNA"/>
</dbReference>
<gene>
    <name evidence="1" type="ORF">J1N35_034528</name>
</gene>
<feature type="non-terminal residue" evidence="1">
    <location>
        <position position="1"/>
    </location>
</feature>
<evidence type="ECO:0008006" key="3">
    <source>
        <dbReference type="Google" id="ProtNLM"/>
    </source>
</evidence>
<dbReference type="PANTHER" id="PTHR48464:SF1">
    <property type="entry name" value="MYB_SANT-LIKE DOMAIN-CONTAINING PROTEIN"/>
    <property type="match status" value="1"/>
</dbReference>
<evidence type="ECO:0000313" key="2">
    <source>
        <dbReference type="Proteomes" id="UP000828251"/>
    </source>
</evidence>
<comment type="caution">
    <text evidence="1">The sequence shown here is derived from an EMBL/GenBank/DDBJ whole genome shotgun (WGS) entry which is preliminary data.</text>
</comment>
<proteinExistence type="predicted"/>
<dbReference type="OrthoDB" id="996467at2759"/>
<evidence type="ECO:0000313" key="1">
    <source>
        <dbReference type="EMBL" id="KAH1056463.1"/>
    </source>
</evidence>
<organism evidence="1 2">
    <name type="scientific">Gossypium stocksii</name>
    <dbReference type="NCBI Taxonomy" id="47602"/>
    <lineage>
        <taxon>Eukaryota</taxon>
        <taxon>Viridiplantae</taxon>
        <taxon>Streptophyta</taxon>
        <taxon>Embryophyta</taxon>
        <taxon>Tracheophyta</taxon>
        <taxon>Spermatophyta</taxon>
        <taxon>Magnoliopsida</taxon>
        <taxon>eudicotyledons</taxon>
        <taxon>Gunneridae</taxon>
        <taxon>Pentapetalae</taxon>
        <taxon>rosids</taxon>
        <taxon>malvids</taxon>
        <taxon>Malvales</taxon>
        <taxon>Malvaceae</taxon>
        <taxon>Malvoideae</taxon>
        <taxon>Gossypium</taxon>
    </lineage>
</organism>
<keyword evidence="2" id="KW-1185">Reference proteome</keyword>
<accession>A0A9D3US67</accession>
<dbReference type="PANTHER" id="PTHR48464">
    <property type="match status" value="1"/>
</dbReference>
<protein>
    <recommendedName>
        <fullName evidence="3">Myb/SANT-like domain-containing protein</fullName>
    </recommendedName>
</protein>